<evidence type="ECO:0000313" key="7">
    <source>
        <dbReference type="Proteomes" id="UP001347796"/>
    </source>
</evidence>
<dbReference type="Gene3D" id="2.20.70.10">
    <property type="match status" value="2"/>
</dbReference>
<dbReference type="InterPro" id="IPR036020">
    <property type="entry name" value="WW_dom_sf"/>
</dbReference>
<dbReference type="SUPFAM" id="SSF51045">
    <property type="entry name" value="WW domain"/>
    <property type="match status" value="2"/>
</dbReference>
<evidence type="ECO:0000259" key="4">
    <source>
        <dbReference type="PROSITE" id="PS50020"/>
    </source>
</evidence>
<dbReference type="Proteomes" id="UP001347796">
    <property type="component" value="Unassembled WGS sequence"/>
</dbReference>
<protein>
    <submittedName>
        <fullName evidence="6">Uncharacterized protein</fullName>
    </submittedName>
</protein>
<dbReference type="AlphaFoldDB" id="A0AAN8JWB9"/>
<keyword evidence="7" id="KW-1185">Reference proteome</keyword>
<evidence type="ECO:0000313" key="6">
    <source>
        <dbReference type="EMBL" id="KAK6183699.1"/>
    </source>
</evidence>
<feature type="domain" description="WW" evidence="4">
    <location>
        <begin position="408"/>
        <end position="441"/>
    </location>
</feature>
<dbReference type="SMART" id="SM00456">
    <property type="entry name" value="WW"/>
    <property type="match status" value="2"/>
</dbReference>
<dbReference type="CDD" id="cd21433">
    <property type="entry name" value="SARAH_Sav"/>
    <property type="match status" value="1"/>
</dbReference>
<evidence type="ECO:0000256" key="1">
    <source>
        <dbReference type="ARBA" id="ARBA00022553"/>
    </source>
</evidence>
<evidence type="ECO:0000256" key="2">
    <source>
        <dbReference type="ARBA" id="ARBA00022737"/>
    </source>
</evidence>
<dbReference type="Pfam" id="PF00397">
    <property type="entry name" value="WW"/>
    <property type="match status" value="1"/>
</dbReference>
<keyword evidence="1" id="KW-0597">Phosphoprotein</keyword>
<dbReference type="InterPro" id="IPR001202">
    <property type="entry name" value="WW_dom"/>
</dbReference>
<dbReference type="GO" id="GO:0006915">
    <property type="term" value="P:apoptotic process"/>
    <property type="evidence" value="ECO:0007669"/>
    <property type="project" value="InterPro"/>
</dbReference>
<dbReference type="GO" id="GO:0035329">
    <property type="term" value="P:hippo signaling"/>
    <property type="evidence" value="ECO:0007669"/>
    <property type="project" value="InterPro"/>
</dbReference>
<dbReference type="PROSITE" id="PS50020">
    <property type="entry name" value="WW_DOMAIN_2"/>
    <property type="match status" value="2"/>
</dbReference>
<evidence type="ECO:0000256" key="3">
    <source>
        <dbReference type="SAM" id="MobiDB-lite"/>
    </source>
</evidence>
<feature type="region of interest" description="Disordered" evidence="3">
    <location>
        <begin position="548"/>
        <end position="568"/>
    </location>
</feature>
<evidence type="ECO:0000259" key="5">
    <source>
        <dbReference type="PROSITE" id="PS50951"/>
    </source>
</evidence>
<proteinExistence type="predicted"/>
<feature type="region of interest" description="Disordered" evidence="3">
    <location>
        <begin position="263"/>
        <end position="289"/>
    </location>
</feature>
<dbReference type="InterPro" id="IPR030030">
    <property type="entry name" value="Sav"/>
</dbReference>
<dbReference type="GO" id="GO:0008285">
    <property type="term" value="P:negative regulation of cell population proliferation"/>
    <property type="evidence" value="ECO:0007669"/>
    <property type="project" value="TreeGrafter"/>
</dbReference>
<feature type="compositionally biased region" description="Polar residues" evidence="3">
    <location>
        <begin position="214"/>
        <end position="224"/>
    </location>
</feature>
<feature type="compositionally biased region" description="Basic and acidic residues" evidence="3">
    <location>
        <begin position="1"/>
        <end position="16"/>
    </location>
</feature>
<dbReference type="GO" id="GO:0043065">
    <property type="term" value="P:positive regulation of apoptotic process"/>
    <property type="evidence" value="ECO:0007669"/>
    <property type="project" value="TreeGrafter"/>
</dbReference>
<organism evidence="6 7">
    <name type="scientific">Patella caerulea</name>
    <name type="common">Rayed Mediterranean limpet</name>
    <dbReference type="NCBI Taxonomy" id="87958"/>
    <lineage>
        <taxon>Eukaryota</taxon>
        <taxon>Metazoa</taxon>
        <taxon>Spiralia</taxon>
        <taxon>Lophotrochozoa</taxon>
        <taxon>Mollusca</taxon>
        <taxon>Gastropoda</taxon>
        <taxon>Patellogastropoda</taxon>
        <taxon>Patelloidea</taxon>
        <taxon>Patellidae</taxon>
        <taxon>Patella</taxon>
    </lineage>
</organism>
<dbReference type="EMBL" id="JAZGQO010000007">
    <property type="protein sequence ID" value="KAK6183699.1"/>
    <property type="molecule type" value="Genomic_DNA"/>
</dbReference>
<feature type="region of interest" description="Disordered" evidence="3">
    <location>
        <begin position="200"/>
        <end position="224"/>
    </location>
</feature>
<dbReference type="GO" id="GO:0060090">
    <property type="term" value="F:molecular adaptor activity"/>
    <property type="evidence" value="ECO:0007669"/>
    <property type="project" value="InterPro"/>
</dbReference>
<name>A0AAN8JWB9_PATCE</name>
<reference evidence="6 7" key="1">
    <citation type="submission" date="2024-01" db="EMBL/GenBank/DDBJ databases">
        <title>The genome of the rayed Mediterranean limpet Patella caerulea (Linnaeus, 1758).</title>
        <authorList>
            <person name="Anh-Thu Weber A."/>
            <person name="Halstead-Nussloch G."/>
        </authorList>
    </citation>
    <scope>NUCLEOTIDE SEQUENCE [LARGE SCALE GENOMIC DNA]</scope>
    <source>
        <strain evidence="6">AATW-2023a</strain>
        <tissue evidence="6">Whole specimen</tissue>
    </source>
</reference>
<feature type="domain" description="WW" evidence="4">
    <location>
        <begin position="373"/>
        <end position="406"/>
    </location>
</feature>
<comment type="caution">
    <text evidence="6">The sequence shown here is derived from an EMBL/GenBank/DDBJ whole genome shotgun (WGS) entry which is preliminary data.</text>
</comment>
<dbReference type="InterPro" id="IPR011524">
    <property type="entry name" value="SARAH_dom"/>
</dbReference>
<dbReference type="GO" id="GO:0005829">
    <property type="term" value="C:cytosol"/>
    <property type="evidence" value="ECO:0007669"/>
    <property type="project" value="TreeGrafter"/>
</dbReference>
<accession>A0AAN8JWB9</accession>
<feature type="compositionally biased region" description="Polar residues" evidence="3">
    <location>
        <begin position="44"/>
        <end position="55"/>
    </location>
</feature>
<dbReference type="CDD" id="cd00201">
    <property type="entry name" value="WW"/>
    <property type="match status" value="1"/>
</dbReference>
<dbReference type="PROSITE" id="PS50951">
    <property type="entry name" value="SARAH"/>
    <property type="match status" value="1"/>
</dbReference>
<feature type="region of interest" description="Disordered" evidence="3">
    <location>
        <begin position="1"/>
        <end position="55"/>
    </location>
</feature>
<feature type="domain" description="SARAH" evidence="5">
    <location>
        <begin position="504"/>
        <end position="551"/>
    </location>
</feature>
<sequence>MDKKRMLSNSKKKDSGLNEGIAGRYIKRDTPPMLRNYHTPVRPGNSTPRRTTRNPASYIPQQVSATGGQFAPSIVPSSVRLSSPANLHSSVSPGPVTDRQIHLYQQHHLQQIHNANTASPLTQGIHNLRIASPANTWGDTYITSSSPRTVGIAFSHQTGQSPLIAGTSHGVAYHPSQHVVSSTPQLQIKPEERSINSAAKNMTTASREDEKTDGQLSHYHNQGQGNAEYSSLQQLDDNYQIQQYHQEIRNYYAQQNTAASQPSNLFSLSSDNSSQPTSSISSDRSSQLSSIDRATPVMNLYHNSEQRGVMAAPAEHGNQVLALMSGDRSQTNSTFSGDRGNVVYSAANHHGDGIMSTVSSTPATNSFGGSEEIPLPPGWSIDWTLRGKKYYIDHNTQTTHWSHPLEKESLPMGWERIESKEHGVFYVNHILKTAQIHHPCAPSVPRFNMPFNYDGPQIQQLPQQLEYQQPRQSNVLVPANPYLKEEIPQWLVVYSKAQPEHDHKLKWDLFRLNELEYFDALIIRLYKQELEQLVMSYEAYRSALNREKERQKQDQQQKQLTQNIETKV</sequence>
<dbReference type="PANTHER" id="PTHR47522">
    <property type="entry name" value="SALVADOR FAMILY WW DOMAIN-CONTAINING PROTEIN 1"/>
    <property type="match status" value="1"/>
</dbReference>
<gene>
    <name evidence="6" type="ORF">SNE40_011126</name>
</gene>
<keyword evidence="2" id="KW-0677">Repeat</keyword>
<dbReference type="PANTHER" id="PTHR47522:SF2">
    <property type="entry name" value="PROTEIN SALVADOR HOMOLOG 1"/>
    <property type="match status" value="1"/>
</dbReference>
<dbReference type="FunFam" id="2.20.70.10:FF:000035">
    <property type="entry name" value="Salvador homolog 1 (Drosophila)"/>
    <property type="match status" value="1"/>
</dbReference>